<keyword evidence="3" id="KW-1015">Disulfide bond</keyword>
<dbReference type="GO" id="GO:0016209">
    <property type="term" value="F:antioxidant activity"/>
    <property type="evidence" value="ECO:0007669"/>
    <property type="project" value="InterPro"/>
</dbReference>
<reference evidence="6 7" key="1">
    <citation type="submission" date="2018-12" db="EMBL/GenBank/DDBJ databases">
        <authorList>
            <person name="Feng G."/>
            <person name="Zhu H."/>
        </authorList>
    </citation>
    <scope>NUCLEOTIDE SEQUENCE [LARGE SCALE GENOMIC DNA]</scope>
    <source>
        <strain evidence="6 7">9PBR-2</strain>
    </source>
</reference>
<dbReference type="EMBL" id="RWIS01000006">
    <property type="protein sequence ID" value="RSK33139.1"/>
    <property type="molecule type" value="Genomic_DNA"/>
</dbReference>
<keyword evidence="4" id="KW-0676">Redox-active center</keyword>
<evidence type="ECO:0000256" key="3">
    <source>
        <dbReference type="ARBA" id="ARBA00023157"/>
    </source>
</evidence>
<keyword evidence="7" id="KW-1185">Reference proteome</keyword>
<proteinExistence type="predicted"/>
<evidence type="ECO:0000313" key="7">
    <source>
        <dbReference type="Proteomes" id="UP000280066"/>
    </source>
</evidence>
<dbReference type="InterPro" id="IPR050553">
    <property type="entry name" value="Thioredoxin_ResA/DsbE_sf"/>
</dbReference>
<dbReference type="InterPro" id="IPR000866">
    <property type="entry name" value="AhpC/TSA"/>
</dbReference>
<dbReference type="InterPro" id="IPR017937">
    <property type="entry name" value="Thioredoxin_CS"/>
</dbReference>
<dbReference type="SUPFAM" id="SSF52833">
    <property type="entry name" value="Thioredoxin-like"/>
    <property type="match status" value="1"/>
</dbReference>
<dbReference type="PROSITE" id="PS51352">
    <property type="entry name" value="THIOREDOXIN_2"/>
    <property type="match status" value="1"/>
</dbReference>
<keyword evidence="2" id="KW-0201">Cytochrome c-type biogenesis</keyword>
<dbReference type="GO" id="GO:0017004">
    <property type="term" value="P:cytochrome complex assembly"/>
    <property type="evidence" value="ECO:0007669"/>
    <property type="project" value="UniProtKB-KW"/>
</dbReference>
<name>A0A3R9MXV4_9BACT</name>
<evidence type="ECO:0000256" key="1">
    <source>
        <dbReference type="ARBA" id="ARBA00004196"/>
    </source>
</evidence>
<comment type="caution">
    <text evidence="6">The sequence shown here is derived from an EMBL/GenBank/DDBJ whole genome shotgun (WGS) entry which is preliminary data.</text>
</comment>
<dbReference type="GO" id="GO:0030313">
    <property type="term" value="C:cell envelope"/>
    <property type="evidence" value="ECO:0007669"/>
    <property type="project" value="UniProtKB-SubCell"/>
</dbReference>
<dbReference type="RefSeq" id="WP_125429511.1">
    <property type="nucleotide sequence ID" value="NZ_RWIS01000006.1"/>
</dbReference>
<gene>
    <name evidence="6" type="ORF">EI290_10510</name>
</gene>
<dbReference type="Proteomes" id="UP000280066">
    <property type="component" value="Unassembled WGS sequence"/>
</dbReference>
<evidence type="ECO:0000256" key="2">
    <source>
        <dbReference type="ARBA" id="ARBA00022748"/>
    </source>
</evidence>
<evidence type="ECO:0000259" key="5">
    <source>
        <dbReference type="PROSITE" id="PS51352"/>
    </source>
</evidence>
<dbReference type="InterPro" id="IPR013766">
    <property type="entry name" value="Thioredoxin_domain"/>
</dbReference>
<sequence>MLTIVLPWLLSLGATPPEYALLGQLTGVAPGTKIYLTHYQDSWRTLDSATVDAAGRCELRGQLAAPILASLKVSGQKALYQLPLHPGDQLRFTLEREPNKEFLRFKAQGSVGVEQWQQFQQEIYPQMFGMAQLPAKNKGLRELRALVRRTPDTFLAAYLTKSYLSRQASQQAFVDSMTTVLAQRQPALAETQSLAVRTPTAALTEKGGETAPDFTLPTAAGQPFTLSSLRGKYVLVDFWASWCGPCRAENPHLRSLYQQYQSKGLEIVSVSVDADGGKWRKAVTQDQLPWTQVSDLKGWDSPAAQLYGVLAVPTTVLIAPDGRVLERNLRGEALEKRLRKLLP</sequence>
<dbReference type="PROSITE" id="PS00194">
    <property type="entry name" value="THIOREDOXIN_1"/>
    <property type="match status" value="1"/>
</dbReference>
<feature type="domain" description="Thioredoxin" evidence="5">
    <location>
        <begin position="205"/>
        <end position="343"/>
    </location>
</feature>
<dbReference type="InterPro" id="IPR036249">
    <property type="entry name" value="Thioredoxin-like_sf"/>
</dbReference>
<evidence type="ECO:0000313" key="6">
    <source>
        <dbReference type="EMBL" id="RSK33139.1"/>
    </source>
</evidence>
<dbReference type="Pfam" id="PF00578">
    <property type="entry name" value="AhpC-TSA"/>
    <property type="match status" value="1"/>
</dbReference>
<protein>
    <submittedName>
        <fullName evidence="6">AhpC/TSA family protein</fullName>
    </submittedName>
</protein>
<evidence type="ECO:0000256" key="4">
    <source>
        <dbReference type="ARBA" id="ARBA00023284"/>
    </source>
</evidence>
<dbReference type="AlphaFoldDB" id="A0A3R9MXV4"/>
<dbReference type="PANTHER" id="PTHR42852">
    <property type="entry name" value="THIOL:DISULFIDE INTERCHANGE PROTEIN DSBE"/>
    <property type="match status" value="1"/>
</dbReference>
<organism evidence="6 7">
    <name type="scientific">Hymenobacter metallilatus</name>
    <dbReference type="NCBI Taxonomy" id="2493666"/>
    <lineage>
        <taxon>Bacteria</taxon>
        <taxon>Pseudomonadati</taxon>
        <taxon>Bacteroidota</taxon>
        <taxon>Cytophagia</taxon>
        <taxon>Cytophagales</taxon>
        <taxon>Hymenobacteraceae</taxon>
        <taxon>Hymenobacter</taxon>
    </lineage>
</organism>
<dbReference type="CDD" id="cd02966">
    <property type="entry name" value="TlpA_like_family"/>
    <property type="match status" value="1"/>
</dbReference>
<dbReference type="Gene3D" id="3.40.30.10">
    <property type="entry name" value="Glutaredoxin"/>
    <property type="match status" value="1"/>
</dbReference>
<comment type="subcellular location">
    <subcellularLocation>
        <location evidence="1">Cell envelope</location>
    </subcellularLocation>
</comment>
<accession>A0A3R9MXV4</accession>
<dbReference type="OrthoDB" id="6399635at2"/>
<dbReference type="PANTHER" id="PTHR42852:SF6">
    <property type="entry name" value="THIOL:DISULFIDE INTERCHANGE PROTEIN DSBE"/>
    <property type="match status" value="1"/>
</dbReference>
<dbReference type="GO" id="GO:0016491">
    <property type="term" value="F:oxidoreductase activity"/>
    <property type="evidence" value="ECO:0007669"/>
    <property type="project" value="InterPro"/>
</dbReference>